<gene>
    <name evidence="1" type="ORF">LCOR_08394.1</name>
</gene>
<evidence type="ECO:0000313" key="1">
    <source>
        <dbReference type="EMBL" id="CDH57458.1"/>
    </source>
</evidence>
<accession>A0A068S4Z4</accession>
<dbReference type="AlphaFoldDB" id="A0A068S4Z4"/>
<keyword evidence="2" id="KW-1185">Reference proteome</keyword>
<name>A0A068S4Z4_9FUNG</name>
<protein>
    <submittedName>
        <fullName evidence="1">Uncharacterized protein</fullName>
    </submittedName>
</protein>
<evidence type="ECO:0000313" key="2">
    <source>
        <dbReference type="Proteomes" id="UP000027586"/>
    </source>
</evidence>
<reference evidence="1" key="1">
    <citation type="submission" date="2013-08" db="EMBL/GenBank/DDBJ databases">
        <title>Gene expansion shapes genome architecture in the human pathogen Lichtheimia corymbifera: an evolutionary genomics analysis in the ancient terrestrial Mucorales (Mucoromycotina).</title>
        <authorList>
            <person name="Schwartze V.U."/>
            <person name="Winter S."/>
            <person name="Shelest E."/>
            <person name="Marcet-Houben M."/>
            <person name="Horn F."/>
            <person name="Wehner S."/>
            <person name="Hoffmann K."/>
            <person name="Riege K."/>
            <person name="Sammeth M."/>
            <person name="Nowrousian M."/>
            <person name="Valiante V."/>
            <person name="Linde J."/>
            <person name="Jacobsen I.D."/>
            <person name="Marz M."/>
            <person name="Brakhage A.A."/>
            <person name="Gabaldon T."/>
            <person name="Bocker S."/>
            <person name="Voigt K."/>
        </authorList>
    </citation>
    <scope>NUCLEOTIDE SEQUENCE [LARGE SCALE GENOMIC DNA]</scope>
    <source>
        <strain evidence="1">FSU 9682</strain>
    </source>
</reference>
<dbReference type="Proteomes" id="UP000027586">
    <property type="component" value="Unassembled WGS sequence"/>
</dbReference>
<sequence length="101" mass="11077">MVLMREDLTDFLPLSPIPNCCPIQVQLPPANDCPASTHHVNPTTVLILLSLTEWQVITCPPHDDTRVTCHFTFSCCTSQPQSNVTAFIPAVAIHSIALNIL</sequence>
<proteinExistence type="predicted"/>
<comment type="caution">
    <text evidence="1">The sequence shown here is derived from an EMBL/GenBank/DDBJ whole genome shotgun (WGS) entry which is preliminary data.</text>
</comment>
<dbReference type="EMBL" id="CBTN010000046">
    <property type="protein sequence ID" value="CDH57458.1"/>
    <property type="molecule type" value="Genomic_DNA"/>
</dbReference>
<dbReference type="VEuPathDB" id="FungiDB:LCOR_08394.1"/>
<organism evidence="1 2">
    <name type="scientific">Lichtheimia corymbifera JMRC:FSU:9682</name>
    <dbReference type="NCBI Taxonomy" id="1263082"/>
    <lineage>
        <taxon>Eukaryota</taxon>
        <taxon>Fungi</taxon>
        <taxon>Fungi incertae sedis</taxon>
        <taxon>Mucoromycota</taxon>
        <taxon>Mucoromycotina</taxon>
        <taxon>Mucoromycetes</taxon>
        <taxon>Mucorales</taxon>
        <taxon>Lichtheimiaceae</taxon>
        <taxon>Lichtheimia</taxon>
    </lineage>
</organism>